<reference evidence="1" key="1">
    <citation type="journal article" date="2019" name="bioRxiv">
        <title>The Genome of the Zebra Mussel, Dreissena polymorpha: A Resource for Invasive Species Research.</title>
        <authorList>
            <person name="McCartney M.A."/>
            <person name="Auch B."/>
            <person name="Kono T."/>
            <person name="Mallez S."/>
            <person name="Zhang Y."/>
            <person name="Obille A."/>
            <person name="Becker A."/>
            <person name="Abrahante J.E."/>
            <person name="Garbe J."/>
            <person name="Badalamenti J.P."/>
            <person name="Herman A."/>
            <person name="Mangelson H."/>
            <person name="Liachko I."/>
            <person name="Sullivan S."/>
            <person name="Sone E.D."/>
            <person name="Koren S."/>
            <person name="Silverstein K.A.T."/>
            <person name="Beckman K.B."/>
            <person name="Gohl D.M."/>
        </authorList>
    </citation>
    <scope>NUCLEOTIDE SEQUENCE</scope>
    <source>
        <strain evidence="1">Duluth1</strain>
        <tissue evidence="1">Whole animal</tissue>
    </source>
</reference>
<dbReference type="EMBL" id="JAIWYP010000015">
    <property type="protein sequence ID" value="KAH3704248.1"/>
    <property type="molecule type" value="Genomic_DNA"/>
</dbReference>
<dbReference type="Proteomes" id="UP000828390">
    <property type="component" value="Unassembled WGS sequence"/>
</dbReference>
<dbReference type="AlphaFoldDB" id="A0A9D3YU84"/>
<comment type="caution">
    <text evidence="1">The sequence shown here is derived from an EMBL/GenBank/DDBJ whole genome shotgun (WGS) entry which is preliminary data.</text>
</comment>
<protein>
    <submittedName>
        <fullName evidence="1">Uncharacterized protein</fullName>
    </submittedName>
</protein>
<reference evidence="1" key="2">
    <citation type="submission" date="2020-11" db="EMBL/GenBank/DDBJ databases">
        <authorList>
            <person name="McCartney M.A."/>
            <person name="Auch B."/>
            <person name="Kono T."/>
            <person name="Mallez S."/>
            <person name="Becker A."/>
            <person name="Gohl D.M."/>
            <person name="Silverstein K.A.T."/>
            <person name="Koren S."/>
            <person name="Bechman K.B."/>
            <person name="Herman A."/>
            <person name="Abrahante J.E."/>
            <person name="Garbe J."/>
        </authorList>
    </citation>
    <scope>NUCLEOTIDE SEQUENCE</scope>
    <source>
        <strain evidence="1">Duluth1</strain>
        <tissue evidence="1">Whole animal</tissue>
    </source>
</reference>
<keyword evidence="2" id="KW-1185">Reference proteome</keyword>
<proteinExistence type="predicted"/>
<sequence length="92" mass="10942">MTKRDRRHQYITHLQSLCGRSPKFLQYPRPPLLHPTSMQPSQPTLRHKCWADVNVQSNVNKRNIARMMHVVLLEKARVIVNLLRISRYLKTE</sequence>
<accession>A0A9D3YU84</accession>
<name>A0A9D3YU84_DREPO</name>
<gene>
    <name evidence="1" type="ORF">DPMN_079304</name>
</gene>
<evidence type="ECO:0000313" key="2">
    <source>
        <dbReference type="Proteomes" id="UP000828390"/>
    </source>
</evidence>
<evidence type="ECO:0000313" key="1">
    <source>
        <dbReference type="EMBL" id="KAH3704248.1"/>
    </source>
</evidence>
<organism evidence="1 2">
    <name type="scientific">Dreissena polymorpha</name>
    <name type="common">Zebra mussel</name>
    <name type="synonym">Mytilus polymorpha</name>
    <dbReference type="NCBI Taxonomy" id="45954"/>
    <lineage>
        <taxon>Eukaryota</taxon>
        <taxon>Metazoa</taxon>
        <taxon>Spiralia</taxon>
        <taxon>Lophotrochozoa</taxon>
        <taxon>Mollusca</taxon>
        <taxon>Bivalvia</taxon>
        <taxon>Autobranchia</taxon>
        <taxon>Heteroconchia</taxon>
        <taxon>Euheterodonta</taxon>
        <taxon>Imparidentia</taxon>
        <taxon>Neoheterodontei</taxon>
        <taxon>Myida</taxon>
        <taxon>Dreissenoidea</taxon>
        <taxon>Dreissenidae</taxon>
        <taxon>Dreissena</taxon>
    </lineage>
</organism>